<name>A0ABQ5C1N7_9ASTR</name>
<organism evidence="1 2">
    <name type="scientific">Tanacetum coccineum</name>
    <dbReference type="NCBI Taxonomy" id="301880"/>
    <lineage>
        <taxon>Eukaryota</taxon>
        <taxon>Viridiplantae</taxon>
        <taxon>Streptophyta</taxon>
        <taxon>Embryophyta</taxon>
        <taxon>Tracheophyta</taxon>
        <taxon>Spermatophyta</taxon>
        <taxon>Magnoliopsida</taxon>
        <taxon>eudicotyledons</taxon>
        <taxon>Gunneridae</taxon>
        <taxon>Pentapetalae</taxon>
        <taxon>asterids</taxon>
        <taxon>campanulids</taxon>
        <taxon>Asterales</taxon>
        <taxon>Asteraceae</taxon>
        <taxon>Asteroideae</taxon>
        <taxon>Anthemideae</taxon>
        <taxon>Anthemidinae</taxon>
        <taxon>Tanacetum</taxon>
    </lineage>
</organism>
<sequence length="214" mass="24115">MALPPRDQRHPFLRFEGLEYTNVDIADFKGRLGKIYDRGVHRVLFKLGGAKQRMSWREFILALGLHTVVEMGSVGATLSYTLIRDPLLRLGHRLIACSIAGRSQAPEKVTSTDFFYLRSIDVGSVNIRYLLAQYLRRYALGRKRGAMISRVYDLPMINMDELVRLQICDRLDDTWAWVALGLERQPDAMAGAPVDVKGAHTEVEGVQAVLASVQ</sequence>
<evidence type="ECO:0000313" key="1">
    <source>
        <dbReference type="EMBL" id="GJT19863.1"/>
    </source>
</evidence>
<feature type="non-terminal residue" evidence="1">
    <location>
        <position position="214"/>
    </location>
</feature>
<proteinExistence type="predicted"/>
<accession>A0ABQ5C1N7</accession>
<keyword evidence="2" id="KW-1185">Reference proteome</keyword>
<reference evidence="1" key="1">
    <citation type="journal article" date="2022" name="Int. J. Mol. Sci.">
        <title>Draft Genome of Tanacetum Coccineum: Genomic Comparison of Closely Related Tanacetum-Family Plants.</title>
        <authorList>
            <person name="Yamashiro T."/>
            <person name="Shiraishi A."/>
            <person name="Nakayama K."/>
            <person name="Satake H."/>
        </authorList>
    </citation>
    <scope>NUCLEOTIDE SEQUENCE</scope>
</reference>
<protein>
    <submittedName>
        <fullName evidence="1">Uncharacterized protein</fullName>
    </submittedName>
</protein>
<comment type="caution">
    <text evidence="1">The sequence shown here is derived from an EMBL/GenBank/DDBJ whole genome shotgun (WGS) entry which is preliminary data.</text>
</comment>
<dbReference type="EMBL" id="BQNB010013753">
    <property type="protein sequence ID" value="GJT19863.1"/>
    <property type="molecule type" value="Genomic_DNA"/>
</dbReference>
<gene>
    <name evidence="1" type="ORF">Tco_0878569</name>
</gene>
<dbReference type="Proteomes" id="UP001151760">
    <property type="component" value="Unassembled WGS sequence"/>
</dbReference>
<reference evidence="1" key="2">
    <citation type="submission" date="2022-01" db="EMBL/GenBank/DDBJ databases">
        <authorList>
            <person name="Yamashiro T."/>
            <person name="Shiraishi A."/>
            <person name="Satake H."/>
            <person name="Nakayama K."/>
        </authorList>
    </citation>
    <scope>NUCLEOTIDE SEQUENCE</scope>
</reference>
<evidence type="ECO:0000313" key="2">
    <source>
        <dbReference type="Proteomes" id="UP001151760"/>
    </source>
</evidence>